<dbReference type="RefSeq" id="WP_132117703.1">
    <property type="nucleotide sequence ID" value="NZ_SMJU01000006.1"/>
</dbReference>
<evidence type="ECO:0000256" key="2">
    <source>
        <dbReference type="ARBA" id="ARBA00005992"/>
    </source>
</evidence>
<dbReference type="PANTHER" id="PTHR41533">
    <property type="entry name" value="L,D-TRANSPEPTIDASE HI_1667-RELATED"/>
    <property type="match status" value="1"/>
</dbReference>
<evidence type="ECO:0000259" key="7">
    <source>
        <dbReference type="Pfam" id="PF03734"/>
    </source>
</evidence>
<keyword evidence="3" id="KW-0808">Transferase</keyword>
<dbReference type="SUPFAM" id="SSF141523">
    <property type="entry name" value="L,D-transpeptidase catalytic domain-like"/>
    <property type="match status" value="1"/>
</dbReference>
<proteinExistence type="inferred from homology"/>
<evidence type="ECO:0000256" key="3">
    <source>
        <dbReference type="ARBA" id="ARBA00022679"/>
    </source>
</evidence>
<dbReference type="InterPro" id="IPR005490">
    <property type="entry name" value="LD_TPept_cat_dom"/>
</dbReference>
<dbReference type="UniPathway" id="UPA00219"/>
<evidence type="ECO:0000256" key="6">
    <source>
        <dbReference type="ARBA" id="ARBA00023316"/>
    </source>
</evidence>
<evidence type="ECO:0000313" key="9">
    <source>
        <dbReference type="Proteomes" id="UP000295706"/>
    </source>
</evidence>
<dbReference type="Gene3D" id="2.40.440.10">
    <property type="entry name" value="L,D-transpeptidase catalytic domain-like"/>
    <property type="match status" value="1"/>
</dbReference>
<dbReference type="InterPro" id="IPR052905">
    <property type="entry name" value="LD-transpeptidase_YkuD-like"/>
</dbReference>
<evidence type="ECO:0000256" key="5">
    <source>
        <dbReference type="ARBA" id="ARBA00022984"/>
    </source>
</evidence>
<comment type="pathway">
    <text evidence="1">Cell wall biogenesis; peptidoglycan biosynthesis.</text>
</comment>
<sequence>MKKLPTSMLYIALITVSVICCKTTTSESTRQERNFIAVDSIQSARLQELGAYLDSTDLSASVLTVDSLFALAHQLKYGSRPAHISYMALSETLDSSSLTKIVAAFLNPETQNYMQQFQSLEPTAQQYHSLKRHYQRLIREQKTDSLPGVRESLRAFRWMQRITDSTLVVINIPSAELFVNQKNGVEKLRMRVIVGSRSHQTPSFITFSDELVTYPYWNVPRSIALKEILPKVKRNIGYLSQNNMQIIDSQGNIQNPEALSWADFSVTNFPYRFRQSTGCDNALGLVKFNLKNPYSIYLHDTNARSLFSRSNRWLSHGCIRLQKPTELANFFLNDEVFDEKFMELCRLNAKPSTLKLPKPIPVCIVYLLTDVDTSGNLRWNSDVYGWYE</sequence>
<keyword evidence="9" id="KW-1185">Reference proteome</keyword>
<protein>
    <submittedName>
        <fullName evidence="8">L,D-transpeptidase</fullName>
    </submittedName>
</protein>
<evidence type="ECO:0000313" key="8">
    <source>
        <dbReference type="EMBL" id="TDB65332.1"/>
    </source>
</evidence>
<reference evidence="8 9" key="1">
    <citation type="submission" date="2019-02" db="EMBL/GenBank/DDBJ databases">
        <title>Arundinibacter roseus gen. nov., sp. nov., a new member of the family Cytophagaceae.</title>
        <authorList>
            <person name="Szuroczki S."/>
            <person name="Khayer B."/>
            <person name="Sproer C."/>
            <person name="Toumi M."/>
            <person name="Szabo A."/>
            <person name="Felfoldi T."/>
            <person name="Schumann P."/>
            <person name="Toth E."/>
        </authorList>
    </citation>
    <scope>NUCLEOTIDE SEQUENCE [LARGE SCALE GENOMIC DNA]</scope>
    <source>
        <strain evidence="8 9">DMA-k-7a</strain>
    </source>
</reference>
<dbReference type="GO" id="GO:0071555">
    <property type="term" value="P:cell wall organization"/>
    <property type="evidence" value="ECO:0007669"/>
    <property type="project" value="UniProtKB-KW"/>
</dbReference>
<feature type="domain" description="L,D-TPase catalytic" evidence="7">
    <location>
        <begin position="166"/>
        <end position="331"/>
    </location>
</feature>
<comment type="similarity">
    <text evidence="2">Belongs to the YkuD family.</text>
</comment>
<comment type="caution">
    <text evidence="8">The sequence shown here is derived from an EMBL/GenBank/DDBJ whole genome shotgun (WGS) entry which is preliminary data.</text>
</comment>
<accession>A0A4R4KEM7</accession>
<dbReference type="EMBL" id="SMJU01000006">
    <property type="protein sequence ID" value="TDB65332.1"/>
    <property type="molecule type" value="Genomic_DNA"/>
</dbReference>
<keyword evidence="4" id="KW-0133">Cell shape</keyword>
<organism evidence="8 9">
    <name type="scientific">Arundinibacter roseus</name>
    <dbReference type="NCBI Taxonomy" id="2070510"/>
    <lineage>
        <taxon>Bacteria</taxon>
        <taxon>Pseudomonadati</taxon>
        <taxon>Bacteroidota</taxon>
        <taxon>Cytophagia</taxon>
        <taxon>Cytophagales</taxon>
        <taxon>Spirosomataceae</taxon>
        <taxon>Arundinibacter</taxon>
    </lineage>
</organism>
<dbReference type="GO" id="GO:0009252">
    <property type="term" value="P:peptidoglycan biosynthetic process"/>
    <property type="evidence" value="ECO:0007669"/>
    <property type="project" value="UniProtKB-UniPathway"/>
</dbReference>
<dbReference type="GO" id="GO:0008360">
    <property type="term" value="P:regulation of cell shape"/>
    <property type="evidence" value="ECO:0007669"/>
    <property type="project" value="UniProtKB-KW"/>
</dbReference>
<dbReference type="Pfam" id="PF03734">
    <property type="entry name" value="YkuD"/>
    <property type="match status" value="1"/>
</dbReference>
<dbReference type="AlphaFoldDB" id="A0A4R4KEM7"/>
<dbReference type="GO" id="GO:0004180">
    <property type="term" value="F:carboxypeptidase activity"/>
    <property type="evidence" value="ECO:0007669"/>
    <property type="project" value="UniProtKB-ARBA"/>
</dbReference>
<dbReference type="Proteomes" id="UP000295706">
    <property type="component" value="Unassembled WGS sequence"/>
</dbReference>
<dbReference type="CDD" id="cd16913">
    <property type="entry name" value="YkuD_like"/>
    <property type="match status" value="1"/>
</dbReference>
<keyword evidence="6" id="KW-0961">Cell wall biogenesis/degradation</keyword>
<dbReference type="PANTHER" id="PTHR41533:SF2">
    <property type="entry name" value="BLR7131 PROTEIN"/>
    <property type="match status" value="1"/>
</dbReference>
<dbReference type="InterPro" id="IPR038063">
    <property type="entry name" value="Transpep_catalytic_dom"/>
</dbReference>
<gene>
    <name evidence="8" type="ORF">EZE20_11590</name>
</gene>
<dbReference type="OrthoDB" id="9778545at2"/>
<dbReference type="GO" id="GO:0016740">
    <property type="term" value="F:transferase activity"/>
    <property type="evidence" value="ECO:0007669"/>
    <property type="project" value="UniProtKB-KW"/>
</dbReference>
<evidence type="ECO:0000256" key="4">
    <source>
        <dbReference type="ARBA" id="ARBA00022960"/>
    </source>
</evidence>
<keyword evidence="5" id="KW-0573">Peptidoglycan synthesis</keyword>
<evidence type="ECO:0000256" key="1">
    <source>
        <dbReference type="ARBA" id="ARBA00004752"/>
    </source>
</evidence>
<name>A0A4R4KEM7_9BACT</name>